<proteinExistence type="inferred from homology"/>
<evidence type="ECO:0000256" key="4">
    <source>
        <dbReference type="ARBA" id="ARBA00023274"/>
    </source>
</evidence>
<keyword evidence="1 5" id="KW-0699">rRNA-binding</keyword>
<feature type="domain" description="Large ribosomal subunit protein bL25 L25" evidence="6">
    <location>
        <begin position="7"/>
        <end position="97"/>
    </location>
</feature>
<dbReference type="NCBIfam" id="NF004135">
    <property type="entry name" value="PRK05618.3-1"/>
    <property type="match status" value="1"/>
</dbReference>
<dbReference type="HAMAP" id="MF_01334">
    <property type="entry name" value="Ribosomal_bL25_CTC"/>
    <property type="match status" value="1"/>
</dbReference>
<keyword evidence="4 5" id="KW-0687">Ribonucleoprotein</keyword>
<dbReference type="PANTHER" id="PTHR33284">
    <property type="entry name" value="RIBOSOMAL PROTEIN L25/GLN-TRNA SYNTHETASE, ANTI-CODON-BINDING DOMAIN-CONTAINING PROTEIN"/>
    <property type="match status" value="1"/>
</dbReference>
<dbReference type="Pfam" id="PF14693">
    <property type="entry name" value="Ribosomal_TL5_C"/>
    <property type="match status" value="1"/>
</dbReference>
<evidence type="ECO:0000256" key="1">
    <source>
        <dbReference type="ARBA" id="ARBA00022730"/>
    </source>
</evidence>
<evidence type="ECO:0000313" key="9">
    <source>
        <dbReference type="Proteomes" id="UP001194469"/>
    </source>
</evidence>
<dbReference type="InterPro" id="IPR020057">
    <property type="entry name" value="Ribosomal_bL25_b-dom"/>
</dbReference>
<dbReference type="RefSeq" id="WP_196609996.1">
    <property type="nucleotide sequence ID" value="NZ_VRYY01000431.1"/>
</dbReference>
<protein>
    <recommendedName>
        <fullName evidence="5">Large ribosomal subunit protein bL25</fullName>
    </recommendedName>
    <alternativeName>
        <fullName evidence="5">General stress protein CTC</fullName>
    </alternativeName>
</protein>
<dbReference type="NCBIfam" id="TIGR00731">
    <property type="entry name" value="bL25_bact_ctc"/>
    <property type="match status" value="1"/>
</dbReference>
<dbReference type="Gene3D" id="2.40.240.10">
    <property type="entry name" value="Ribosomal Protein L25, Chain P"/>
    <property type="match status" value="1"/>
</dbReference>
<feature type="domain" description="Large ribosomal subunit protein bL25 beta" evidence="7">
    <location>
        <begin position="106"/>
        <end position="188"/>
    </location>
</feature>
<keyword evidence="9" id="KW-1185">Reference proteome</keyword>
<accession>A0ABS0J6D3</accession>
<dbReference type="GO" id="GO:0005840">
    <property type="term" value="C:ribosome"/>
    <property type="evidence" value="ECO:0007669"/>
    <property type="project" value="UniProtKB-KW"/>
</dbReference>
<comment type="caution">
    <text evidence="8">The sequence shown here is derived from an EMBL/GenBank/DDBJ whole genome shotgun (WGS) entry which is preliminary data.</text>
</comment>
<comment type="similarity">
    <text evidence="5">Belongs to the bacterial ribosomal protein bL25 family. CTC subfamily.</text>
</comment>
<evidence type="ECO:0000259" key="7">
    <source>
        <dbReference type="Pfam" id="PF14693"/>
    </source>
</evidence>
<name>A0ABS0J6D3_9BACT</name>
<evidence type="ECO:0000256" key="5">
    <source>
        <dbReference type="HAMAP-Rule" id="MF_01334"/>
    </source>
</evidence>
<dbReference type="InterPro" id="IPR037121">
    <property type="entry name" value="Ribosomal_bL25_C"/>
</dbReference>
<sequence>MSELKTLSVRKRDGLGKGANRKLRAKTLVPGVFYNAEGLNVPIEMDTLPVEKLFGAVGRTTVFNIELDDNGTKSTYPALFWQIQYHPVKNRFSHIDFRGVDLEKPVKIRVPLEFTGTSKGVKAGGKLEVYREALDLSAKPLQMPSKITIDLTDLEIGKTISVNDLPLGEGVCAIADRNFAIVAVVSPKGEE</sequence>
<evidence type="ECO:0000259" key="6">
    <source>
        <dbReference type="Pfam" id="PF01386"/>
    </source>
</evidence>
<dbReference type="EMBL" id="VRYY01000431">
    <property type="protein sequence ID" value="MBG3877969.1"/>
    <property type="molecule type" value="Genomic_DNA"/>
</dbReference>
<organism evidence="8 9">
    <name type="scientific">Nitratidesulfovibrio oxamicus</name>
    <dbReference type="NCBI Taxonomy" id="32016"/>
    <lineage>
        <taxon>Bacteria</taxon>
        <taxon>Pseudomonadati</taxon>
        <taxon>Thermodesulfobacteriota</taxon>
        <taxon>Desulfovibrionia</taxon>
        <taxon>Desulfovibrionales</taxon>
        <taxon>Desulfovibrionaceae</taxon>
        <taxon>Nitratidesulfovibrio</taxon>
    </lineage>
</organism>
<dbReference type="InterPro" id="IPR029751">
    <property type="entry name" value="Ribosomal_L25_dom"/>
</dbReference>
<dbReference type="Pfam" id="PF01386">
    <property type="entry name" value="Ribosomal_L25p"/>
    <property type="match status" value="1"/>
</dbReference>
<comment type="function">
    <text evidence="5">This is one of the proteins that binds to the 5S RNA in the ribosome where it forms part of the central protuberance.</text>
</comment>
<evidence type="ECO:0000256" key="2">
    <source>
        <dbReference type="ARBA" id="ARBA00022884"/>
    </source>
</evidence>
<dbReference type="SUPFAM" id="SSF50715">
    <property type="entry name" value="Ribosomal protein L25-like"/>
    <property type="match status" value="1"/>
</dbReference>
<comment type="subunit">
    <text evidence="5">Part of the 50S ribosomal subunit; part of the 5S rRNA/L5/L18/L25 subcomplex. Contacts the 5S rRNA. Binds to the 5S rRNA independently of L5 and L18.</text>
</comment>
<dbReference type="InterPro" id="IPR001021">
    <property type="entry name" value="Ribosomal_bL25_long"/>
</dbReference>
<evidence type="ECO:0000256" key="3">
    <source>
        <dbReference type="ARBA" id="ARBA00022980"/>
    </source>
</evidence>
<dbReference type="PANTHER" id="PTHR33284:SF1">
    <property type="entry name" value="RIBOSOMAL PROTEIN L25_GLN-TRNA SYNTHETASE, ANTI-CODON-BINDING DOMAIN-CONTAINING PROTEIN"/>
    <property type="match status" value="1"/>
</dbReference>
<gene>
    <name evidence="5" type="primary">rplY</name>
    <name evidence="5" type="synonym">ctc</name>
    <name evidence="8" type="ORF">FVW20_13370</name>
</gene>
<reference evidence="8 9" key="1">
    <citation type="submission" date="2019-08" db="EMBL/GenBank/DDBJ databases">
        <authorList>
            <person name="Luo N."/>
        </authorList>
    </citation>
    <scope>NUCLEOTIDE SEQUENCE [LARGE SCALE GENOMIC DNA]</scope>
    <source>
        <strain evidence="8 9">NCIMB 9442</strain>
    </source>
</reference>
<dbReference type="InterPro" id="IPR020056">
    <property type="entry name" value="Rbsml_bL25/Gln-tRNA_synth_N"/>
</dbReference>
<dbReference type="CDD" id="cd00495">
    <property type="entry name" value="Ribosomal_L25_TL5_CTC"/>
    <property type="match status" value="1"/>
</dbReference>
<evidence type="ECO:0000313" key="8">
    <source>
        <dbReference type="EMBL" id="MBG3877969.1"/>
    </source>
</evidence>
<keyword evidence="2 5" id="KW-0694">RNA-binding</keyword>
<keyword evidence="3 5" id="KW-0689">Ribosomal protein</keyword>
<dbReference type="Proteomes" id="UP001194469">
    <property type="component" value="Unassembled WGS sequence"/>
</dbReference>
<dbReference type="InterPro" id="IPR011035">
    <property type="entry name" value="Ribosomal_bL25/Gln-tRNA_synth"/>
</dbReference>
<dbReference type="Gene3D" id="2.170.120.20">
    <property type="entry name" value="Ribosomal protein L25, beta domain"/>
    <property type="match status" value="1"/>
</dbReference>
<dbReference type="InterPro" id="IPR020930">
    <property type="entry name" value="Ribosomal_uL5_bac-type"/>
</dbReference>